<keyword evidence="9" id="KW-0325">Glycoprotein</keyword>
<dbReference type="Gene3D" id="3.30.430.20">
    <property type="entry name" value="Gnk2 domain, C-X8-C-X2-C motif"/>
    <property type="match status" value="4"/>
</dbReference>
<evidence type="ECO:0000256" key="4">
    <source>
        <dbReference type="ARBA" id="ARBA00022729"/>
    </source>
</evidence>
<keyword evidence="16" id="KW-0675">Receptor</keyword>
<dbReference type="InterPro" id="IPR011009">
    <property type="entry name" value="Kinase-like_dom_sf"/>
</dbReference>
<organism evidence="16 17">
    <name type="scientific">Senna tora</name>
    <dbReference type="NCBI Taxonomy" id="362788"/>
    <lineage>
        <taxon>Eukaryota</taxon>
        <taxon>Viridiplantae</taxon>
        <taxon>Streptophyta</taxon>
        <taxon>Embryophyta</taxon>
        <taxon>Tracheophyta</taxon>
        <taxon>Spermatophyta</taxon>
        <taxon>Magnoliopsida</taxon>
        <taxon>eudicotyledons</taxon>
        <taxon>Gunneridae</taxon>
        <taxon>Pentapetalae</taxon>
        <taxon>rosids</taxon>
        <taxon>fabids</taxon>
        <taxon>Fabales</taxon>
        <taxon>Fabaceae</taxon>
        <taxon>Caesalpinioideae</taxon>
        <taxon>Cassia clade</taxon>
        <taxon>Senna</taxon>
    </lineage>
</organism>
<dbReference type="PROSITE" id="PS00108">
    <property type="entry name" value="PROTEIN_KINASE_ST"/>
    <property type="match status" value="1"/>
</dbReference>
<dbReference type="AlphaFoldDB" id="A0A835CFC3"/>
<evidence type="ECO:0000259" key="14">
    <source>
        <dbReference type="PROSITE" id="PS50011"/>
    </source>
</evidence>
<proteinExistence type="predicted"/>
<comment type="caution">
    <text evidence="16">The sequence shown here is derived from an EMBL/GenBank/DDBJ whole genome shotgun (WGS) entry which is preliminary data.</text>
</comment>
<evidence type="ECO:0000256" key="5">
    <source>
        <dbReference type="ARBA" id="ARBA00022737"/>
    </source>
</evidence>
<dbReference type="SUPFAM" id="SSF56112">
    <property type="entry name" value="Protein kinase-like (PK-like)"/>
    <property type="match status" value="1"/>
</dbReference>
<keyword evidence="12" id="KW-1133">Transmembrane helix</keyword>
<keyword evidence="6" id="KW-0547">Nucleotide-binding</keyword>
<comment type="catalytic activity">
    <reaction evidence="11">
        <text>L-seryl-[protein] + ATP = O-phospho-L-seryl-[protein] + ADP + H(+)</text>
        <dbReference type="Rhea" id="RHEA:17989"/>
        <dbReference type="Rhea" id="RHEA-COMP:9863"/>
        <dbReference type="Rhea" id="RHEA-COMP:11604"/>
        <dbReference type="ChEBI" id="CHEBI:15378"/>
        <dbReference type="ChEBI" id="CHEBI:29999"/>
        <dbReference type="ChEBI" id="CHEBI:30616"/>
        <dbReference type="ChEBI" id="CHEBI:83421"/>
        <dbReference type="ChEBI" id="CHEBI:456216"/>
        <dbReference type="EC" id="2.7.11.1"/>
    </reaction>
</comment>
<dbReference type="EC" id="2.7.11.1" evidence="1"/>
<sequence>MAMVSSTFLSFLFFLVIILISQATAQQDFLGYSCNNDNGNYTSNSAYHTNLNTLLSNISSNTQIDYGFYNFSYGQDSSDTVNAIAMCRGDVTLDSCRICLNDSIVRLTQMCPNQKEALGWYDNCMLRYSNRSIFHTKETSPSFCLGSVTNASDVDQFNQDLRSLLESLKSRAESGNSERKFATGDAQGPDFQTLYGLVQCTPDLSSQQCSDCLVEVISDLPGCSDGKIGGRIVTPSCNFRYENYRFYNLTSDSPSPNASSSEGTCHVMIFSISHQIEEKDKDSGTNNTSRTLIIAIVVPVASVAVLLILVCVCLRMRSRKYIRNTNEVEAGSEIRSSETLQLDFHTILAATNDFSEANKLGQDPIKRAQLSWERRYKIISGIARGLLYLHEDSRLRIIHRDLKASNILLDAEMNSKISDFGMARLVKVDETQGNTSRIVGTFGYMAPEYALHGQFSVKTDVFSFGVLVLEIVSGRKNSGAFQGEDMEDLLSSRPTMATVDLMLNSYSVTFPLPSQPASYMNSGNFSYSRSGKYNSEATRSATSQPNFLYHSCVNSKGNYTTNSTYHKNLISLFSDIISSDDDDTHYHYGFFNSSYGQSYLDRVNAIAMCRGDVGPRACRACLEDSTRLLTRLCPNRKEAIGWYDRCMLRYSYRSIFQHKETGPGFYSSWGQKSNYNNNNGSRELLESLRSEAASGDWRRKFGVGKAEIVIRVNYSRRNERVYGHVQCTPDLTEESCSDCLSLVIGSDIPRCCEGSLRVRVGRPSWNSNLFRTLVIAIIMPIVAFLVLLILVSIYSRLKKLYIKSQTDEADDDENKDSEKFLFDFETIKVATDDFSNANKLGQGGFGLVYKLLPIPKKPAYYVDSSSRLLENESDQEDHIKSVNIEASITELFPR</sequence>
<dbReference type="OrthoDB" id="4062651at2759"/>
<reference evidence="16" key="1">
    <citation type="submission" date="2020-09" db="EMBL/GenBank/DDBJ databases">
        <title>Genome-Enabled Discovery of Anthraquinone Biosynthesis in Senna tora.</title>
        <authorList>
            <person name="Kang S.-H."/>
            <person name="Pandey R.P."/>
            <person name="Lee C.-M."/>
            <person name="Sim J.-S."/>
            <person name="Jeong J.-T."/>
            <person name="Choi B.-S."/>
            <person name="Jung M."/>
            <person name="Ginzburg D."/>
            <person name="Zhao K."/>
            <person name="Won S.Y."/>
            <person name="Oh T.-J."/>
            <person name="Yu Y."/>
            <person name="Kim N.-H."/>
            <person name="Lee O.R."/>
            <person name="Lee T.-H."/>
            <person name="Bashyal P."/>
            <person name="Kim T.-S."/>
            <person name="Lee W.-H."/>
            <person name="Kawkins C."/>
            <person name="Kim C.-K."/>
            <person name="Kim J.S."/>
            <person name="Ahn B.O."/>
            <person name="Rhee S.Y."/>
            <person name="Sohng J.K."/>
        </authorList>
    </citation>
    <scope>NUCLEOTIDE SEQUENCE</scope>
    <source>
        <tissue evidence="16">Leaf</tissue>
    </source>
</reference>
<keyword evidence="2" id="KW-0723">Serine/threonine-protein kinase</keyword>
<feature type="domain" description="Protein kinase" evidence="14">
    <location>
        <begin position="254"/>
        <end position="600"/>
    </location>
</feature>
<dbReference type="Gene3D" id="3.30.200.20">
    <property type="entry name" value="Phosphorylase Kinase, domain 1"/>
    <property type="match status" value="1"/>
</dbReference>
<evidence type="ECO:0000256" key="3">
    <source>
        <dbReference type="ARBA" id="ARBA00022679"/>
    </source>
</evidence>
<dbReference type="FunFam" id="3.30.430.20:FF:000002">
    <property type="entry name" value="Cysteine-rich receptor-like protein kinase 10"/>
    <property type="match status" value="1"/>
</dbReference>
<dbReference type="FunFam" id="3.30.430.20:FF:000003">
    <property type="entry name" value="Cysteine-rich RLK (RECEPTOR-like protein kinase) 10"/>
    <property type="match status" value="2"/>
</dbReference>
<feature type="signal peptide" evidence="13">
    <location>
        <begin position="1"/>
        <end position="25"/>
    </location>
</feature>
<dbReference type="InterPro" id="IPR038408">
    <property type="entry name" value="GNK2_sf"/>
</dbReference>
<dbReference type="PROSITE" id="PS51473">
    <property type="entry name" value="GNK2"/>
    <property type="match status" value="4"/>
</dbReference>
<dbReference type="PROSITE" id="PS50011">
    <property type="entry name" value="PROTEIN_KINASE_DOM"/>
    <property type="match status" value="1"/>
</dbReference>
<dbReference type="Proteomes" id="UP000634136">
    <property type="component" value="Unassembled WGS sequence"/>
</dbReference>
<evidence type="ECO:0000259" key="15">
    <source>
        <dbReference type="PROSITE" id="PS51473"/>
    </source>
</evidence>
<dbReference type="GO" id="GO:0005524">
    <property type="term" value="F:ATP binding"/>
    <property type="evidence" value="ECO:0007669"/>
    <property type="project" value="UniProtKB-KW"/>
</dbReference>
<keyword evidence="3" id="KW-0808">Transferase</keyword>
<evidence type="ECO:0000256" key="7">
    <source>
        <dbReference type="ARBA" id="ARBA00022777"/>
    </source>
</evidence>
<gene>
    <name evidence="16" type="ORF">G2W53_002999</name>
</gene>
<evidence type="ECO:0000256" key="10">
    <source>
        <dbReference type="ARBA" id="ARBA00047899"/>
    </source>
</evidence>
<evidence type="ECO:0000313" key="16">
    <source>
        <dbReference type="EMBL" id="KAF7840701.1"/>
    </source>
</evidence>
<keyword evidence="4 13" id="KW-0732">Signal</keyword>
<dbReference type="Gene3D" id="1.10.510.10">
    <property type="entry name" value="Transferase(Phosphotransferase) domain 1"/>
    <property type="match status" value="1"/>
</dbReference>
<feature type="chain" id="PRO_5032722549" description="non-specific serine/threonine protein kinase" evidence="13">
    <location>
        <begin position="26"/>
        <end position="894"/>
    </location>
</feature>
<dbReference type="FunFam" id="1.10.510.10:FF:001023">
    <property type="entry name" value="Os07g0541700 protein"/>
    <property type="match status" value="1"/>
</dbReference>
<protein>
    <recommendedName>
        <fullName evidence="1">non-specific serine/threonine protein kinase</fullName>
        <ecNumber evidence="1">2.7.11.1</ecNumber>
    </recommendedName>
</protein>
<keyword evidence="7 16" id="KW-0418">Kinase</keyword>
<dbReference type="PANTHER" id="PTHR32099:SF51">
    <property type="entry name" value="CYSTEINE-RICH RECEPTOR-LIKE PROTEIN KINASE 25 ISOFORM X1"/>
    <property type="match status" value="1"/>
</dbReference>
<evidence type="ECO:0000256" key="9">
    <source>
        <dbReference type="ARBA" id="ARBA00023180"/>
    </source>
</evidence>
<dbReference type="Pfam" id="PF01657">
    <property type="entry name" value="Stress-antifung"/>
    <property type="match status" value="4"/>
</dbReference>
<dbReference type="InterPro" id="IPR002902">
    <property type="entry name" value="GNK2"/>
</dbReference>
<dbReference type="InterPro" id="IPR001245">
    <property type="entry name" value="Ser-Thr/Tyr_kinase_cat_dom"/>
</dbReference>
<dbReference type="InterPro" id="IPR000719">
    <property type="entry name" value="Prot_kinase_dom"/>
</dbReference>
<evidence type="ECO:0000256" key="12">
    <source>
        <dbReference type="SAM" id="Phobius"/>
    </source>
</evidence>
<feature type="domain" description="Gnk2-homologous" evidence="15">
    <location>
        <begin position="29"/>
        <end position="133"/>
    </location>
</feature>
<dbReference type="GO" id="GO:0004674">
    <property type="term" value="F:protein serine/threonine kinase activity"/>
    <property type="evidence" value="ECO:0007669"/>
    <property type="project" value="UniProtKB-KW"/>
</dbReference>
<name>A0A835CFC3_9FABA</name>
<feature type="domain" description="Gnk2-homologous" evidence="15">
    <location>
        <begin position="659"/>
        <end position="777"/>
    </location>
</feature>
<evidence type="ECO:0000256" key="6">
    <source>
        <dbReference type="ARBA" id="ARBA00022741"/>
    </source>
</evidence>
<dbReference type="EMBL" id="JAAIUW010000002">
    <property type="protein sequence ID" value="KAF7840701.1"/>
    <property type="molecule type" value="Genomic_DNA"/>
</dbReference>
<dbReference type="PANTHER" id="PTHR32099">
    <property type="entry name" value="CYSTEINE-RICH REPEAT SECRETORY PROTEIN"/>
    <property type="match status" value="1"/>
</dbReference>
<feature type="domain" description="Gnk2-homologous" evidence="15">
    <location>
        <begin position="139"/>
        <end position="246"/>
    </location>
</feature>
<keyword evidence="12" id="KW-0812">Transmembrane</keyword>
<evidence type="ECO:0000256" key="8">
    <source>
        <dbReference type="ARBA" id="ARBA00022840"/>
    </source>
</evidence>
<feature type="domain" description="Gnk2-homologous" evidence="15">
    <location>
        <begin position="547"/>
        <end position="655"/>
    </location>
</feature>
<comment type="catalytic activity">
    <reaction evidence="10">
        <text>L-threonyl-[protein] + ATP = O-phospho-L-threonyl-[protein] + ADP + H(+)</text>
        <dbReference type="Rhea" id="RHEA:46608"/>
        <dbReference type="Rhea" id="RHEA-COMP:11060"/>
        <dbReference type="Rhea" id="RHEA-COMP:11605"/>
        <dbReference type="ChEBI" id="CHEBI:15378"/>
        <dbReference type="ChEBI" id="CHEBI:30013"/>
        <dbReference type="ChEBI" id="CHEBI:30616"/>
        <dbReference type="ChEBI" id="CHEBI:61977"/>
        <dbReference type="ChEBI" id="CHEBI:456216"/>
        <dbReference type="EC" id="2.7.11.1"/>
    </reaction>
</comment>
<evidence type="ECO:0000256" key="13">
    <source>
        <dbReference type="SAM" id="SignalP"/>
    </source>
</evidence>
<feature type="transmembrane region" description="Helical" evidence="12">
    <location>
        <begin position="292"/>
        <end position="314"/>
    </location>
</feature>
<feature type="transmembrane region" description="Helical" evidence="12">
    <location>
        <begin position="769"/>
        <end position="794"/>
    </location>
</feature>
<keyword evidence="8" id="KW-0067">ATP-binding</keyword>
<accession>A0A835CFC3</accession>
<evidence type="ECO:0000256" key="11">
    <source>
        <dbReference type="ARBA" id="ARBA00048679"/>
    </source>
</evidence>
<dbReference type="InterPro" id="IPR008271">
    <property type="entry name" value="Ser/Thr_kinase_AS"/>
</dbReference>
<keyword evidence="12" id="KW-0472">Membrane</keyword>
<keyword evidence="5" id="KW-0677">Repeat</keyword>
<keyword evidence="17" id="KW-1185">Reference proteome</keyword>
<evidence type="ECO:0000256" key="2">
    <source>
        <dbReference type="ARBA" id="ARBA00022527"/>
    </source>
</evidence>
<dbReference type="Pfam" id="PF07714">
    <property type="entry name" value="PK_Tyr_Ser-Thr"/>
    <property type="match status" value="1"/>
</dbReference>
<dbReference type="CDD" id="cd23509">
    <property type="entry name" value="Gnk2-like"/>
    <property type="match status" value="4"/>
</dbReference>
<dbReference type="SMART" id="SM00220">
    <property type="entry name" value="S_TKc"/>
    <property type="match status" value="1"/>
</dbReference>
<evidence type="ECO:0000256" key="1">
    <source>
        <dbReference type="ARBA" id="ARBA00012513"/>
    </source>
</evidence>
<evidence type="ECO:0000313" key="17">
    <source>
        <dbReference type="Proteomes" id="UP000634136"/>
    </source>
</evidence>